<name>A0A931HF09_9SPHN</name>
<dbReference type="AlphaFoldDB" id="A0A931HF09"/>
<dbReference type="Gene3D" id="1.10.8.930">
    <property type="entry name" value="Protein of unknown function DUF1465"/>
    <property type="match status" value="1"/>
</dbReference>
<dbReference type="InterPro" id="IPR038301">
    <property type="entry name" value="AraC-like_sf"/>
</dbReference>
<dbReference type="EMBL" id="JADZGI010000002">
    <property type="protein sequence ID" value="MBH0114156.1"/>
    <property type="molecule type" value="Genomic_DNA"/>
</dbReference>
<reference evidence="1" key="1">
    <citation type="submission" date="2020-11" db="EMBL/GenBank/DDBJ databases">
        <title>Novosphingobium aureum sp. nov., a marine bacterium isolated from sediment of a salt flat.</title>
        <authorList>
            <person name="Yoo Y."/>
            <person name="Kim J.-J."/>
        </authorList>
    </citation>
    <scope>NUCLEOTIDE SEQUENCE</scope>
    <source>
        <strain evidence="1">YJ-S2-02</strain>
    </source>
</reference>
<protein>
    <submittedName>
        <fullName evidence="1">DUF1465 family protein</fullName>
    </submittedName>
</protein>
<accession>A0A931HF09</accession>
<comment type="caution">
    <text evidence="1">The sequence shown here is derived from an EMBL/GenBank/DDBJ whole genome shotgun (WGS) entry which is preliminary data.</text>
</comment>
<dbReference type="Proteomes" id="UP000617634">
    <property type="component" value="Unassembled WGS sequence"/>
</dbReference>
<evidence type="ECO:0000313" key="2">
    <source>
        <dbReference type="Proteomes" id="UP000617634"/>
    </source>
</evidence>
<dbReference type="Pfam" id="PF07323">
    <property type="entry name" value="DUF1465"/>
    <property type="match status" value="1"/>
</dbReference>
<organism evidence="1 2">
    <name type="scientific">Novosphingobium aureum</name>
    <dbReference type="NCBI Taxonomy" id="2792964"/>
    <lineage>
        <taxon>Bacteria</taxon>
        <taxon>Pseudomonadati</taxon>
        <taxon>Pseudomonadota</taxon>
        <taxon>Alphaproteobacteria</taxon>
        <taxon>Sphingomonadales</taxon>
        <taxon>Sphingomonadaceae</taxon>
        <taxon>Novosphingobium</taxon>
    </lineage>
</organism>
<evidence type="ECO:0000313" key="1">
    <source>
        <dbReference type="EMBL" id="MBH0114156.1"/>
    </source>
</evidence>
<sequence>MASTLIISPRIVEGLYREALELADEVRHTFALSGQLERIGADEDPSRVALSSEGLRTTTRMMHAISWLLNHRAYFMDEISEVQLRRQGRLASGMMASDARQRALLATPVAELVARTQAFYARLLRLDSEWRLSDAEPGSASAIQRLRERIEGRMAS</sequence>
<proteinExistence type="predicted"/>
<dbReference type="InterPro" id="IPR010848">
    <property type="entry name" value="DUF1465"/>
</dbReference>
<keyword evidence="2" id="KW-1185">Reference proteome</keyword>
<dbReference type="RefSeq" id="WP_197165237.1">
    <property type="nucleotide sequence ID" value="NZ_JADZGI010000002.1"/>
</dbReference>
<gene>
    <name evidence="1" type="ORF">I5E68_14520</name>
</gene>